<keyword evidence="3" id="KW-1185">Reference proteome</keyword>
<dbReference type="PROSITE" id="PS00409">
    <property type="entry name" value="PROKAR_NTER_METHYL"/>
    <property type="match status" value="1"/>
</dbReference>
<sequence>MKRQQSGFTLVEIAIVLVIIGLLLGGILKGQELIENSRVTNAVNDINGLKAAYNAYLDRYRRIPGDDNSFTTPLRGSEWTGVTAGGGNGVLNITAGQTFSGAGESTAFFQQLRAAGFISGDKTETGAAVVPQNSWGGKTGVTNAAVQGYVAATKLICLSNVPGKAAIAIDNRLDDGLSNSGSVRSTQGANVTNPGAAAGNYSEDNSYTVCAQL</sequence>
<dbReference type="Pfam" id="PF07963">
    <property type="entry name" value="N_methyl"/>
    <property type="match status" value="1"/>
</dbReference>
<dbReference type="Gene3D" id="3.30.700.10">
    <property type="entry name" value="Glycoprotein, Type 4 Pilin"/>
    <property type="match status" value="1"/>
</dbReference>
<keyword evidence="1" id="KW-0472">Membrane</keyword>
<organism evidence="2 3">
    <name type="scientific">Pseudomarimonas arenosa</name>
    <dbReference type="NCBI Taxonomy" id="2774145"/>
    <lineage>
        <taxon>Bacteria</taxon>
        <taxon>Pseudomonadati</taxon>
        <taxon>Pseudomonadota</taxon>
        <taxon>Gammaproteobacteria</taxon>
        <taxon>Lysobacterales</taxon>
        <taxon>Lysobacteraceae</taxon>
        <taxon>Pseudomarimonas</taxon>
    </lineage>
</organism>
<proteinExistence type="predicted"/>
<gene>
    <name evidence="2" type="ORF">IFO71_09650</name>
</gene>
<reference evidence="2 3" key="1">
    <citation type="submission" date="2020-09" db="EMBL/GenBank/DDBJ databases">
        <title>Pseudoxanthomonas sp. CAU 1598 isolated from sand of Yaerae Beach.</title>
        <authorList>
            <person name="Kim W."/>
        </authorList>
    </citation>
    <scope>NUCLEOTIDE SEQUENCE [LARGE SCALE GENOMIC DNA]</scope>
    <source>
        <strain evidence="2 3">CAU 1598</strain>
    </source>
</reference>
<keyword evidence="1" id="KW-0812">Transmembrane</keyword>
<evidence type="ECO:0000313" key="3">
    <source>
        <dbReference type="Proteomes" id="UP000613768"/>
    </source>
</evidence>
<name>A0AAW3ZKG2_9GAMM</name>
<evidence type="ECO:0000256" key="1">
    <source>
        <dbReference type="SAM" id="Phobius"/>
    </source>
</evidence>
<feature type="transmembrane region" description="Helical" evidence="1">
    <location>
        <begin position="7"/>
        <end position="28"/>
    </location>
</feature>
<dbReference type="AlphaFoldDB" id="A0AAW3ZKG2"/>
<dbReference type="RefSeq" id="WP_192029428.1">
    <property type="nucleotide sequence ID" value="NZ_JACYTR010000015.1"/>
</dbReference>
<accession>A0AAW3ZKG2</accession>
<dbReference type="SUPFAM" id="SSF54523">
    <property type="entry name" value="Pili subunits"/>
    <property type="match status" value="1"/>
</dbReference>
<evidence type="ECO:0000313" key="2">
    <source>
        <dbReference type="EMBL" id="MBD8526009.1"/>
    </source>
</evidence>
<comment type="caution">
    <text evidence="2">The sequence shown here is derived from an EMBL/GenBank/DDBJ whole genome shotgun (WGS) entry which is preliminary data.</text>
</comment>
<dbReference type="EMBL" id="JACYTR010000015">
    <property type="protein sequence ID" value="MBD8526009.1"/>
    <property type="molecule type" value="Genomic_DNA"/>
</dbReference>
<dbReference type="Proteomes" id="UP000613768">
    <property type="component" value="Unassembled WGS sequence"/>
</dbReference>
<dbReference type="InterPro" id="IPR012902">
    <property type="entry name" value="N_methyl_site"/>
</dbReference>
<dbReference type="InterPro" id="IPR045584">
    <property type="entry name" value="Pilin-like"/>
</dbReference>
<dbReference type="NCBIfam" id="TIGR02532">
    <property type="entry name" value="IV_pilin_GFxxxE"/>
    <property type="match status" value="1"/>
</dbReference>
<protein>
    <submittedName>
        <fullName evidence="2">Prepilin-type N-terminal cleavage/methylation domain-containing protein</fullName>
    </submittedName>
</protein>
<keyword evidence="1" id="KW-1133">Transmembrane helix</keyword>